<gene>
    <name evidence="1" type="ORF">KHA93_11550</name>
</gene>
<proteinExistence type="predicted"/>
<keyword evidence="2" id="KW-1185">Reference proteome</keyword>
<evidence type="ECO:0000313" key="1">
    <source>
        <dbReference type="EMBL" id="MBS4200265.1"/>
    </source>
</evidence>
<accession>A0A942TLD3</accession>
<sequence>MRISIDFYIATYGITKKKSEMFIVSDDFNGKEDAIKIANLFIKQLQRGLEKNEKIERVVFNEDDITPFVFTHILKLVK</sequence>
<comment type="caution">
    <text evidence="1">The sequence shown here is derived from an EMBL/GenBank/DDBJ whole genome shotgun (WGS) entry which is preliminary data.</text>
</comment>
<dbReference type="AlphaFoldDB" id="A0A942TLD3"/>
<reference evidence="1 2" key="1">
    <citation type="submission" date="2021-05" db="EMBL/GenBank/DDBJ databases">
        <title>Novel Bacillus species.</title>
        <authorList>
            <person name="Liu G."/>
        </authorList>
    </citation>
    <scope>NUCLEOTIDE SEQUENCE [LARGE SCALE GENOMIC DNA]</scope>
    <source>
        <strain evidence="1 2">FJAT-49732</strain>
    </source>
</reference>
<name>A0A942TLD3_9BACI</name>
<organism evidence="1 2">
    <name type="scientific">Lederbergia citrisecunda</name>
    <dbReference type="NCBI Taxonomy" id="2833583"/>
    <lineage>
        <taxon>Bacteria</taxon>
        <taxon>Bacillati</taxon>
        <taxon>Bacillota</taxon>
        <taxon>Bacilli</taxon>
        <taxon>Bacillales</taxon>
        <taxon>Bacillaceae</taxon>
        <taxon>Lederbergia</taxon>
    </lineage>
</organism>
<dbReference type="Proteomes" id="UP000682713">
    <property type="component" value="Unassembled WGS sequence"/>
</dbReference>
<dbReference type="EMBL" id="JAGYPJ010000001">
    <property type="protein sequence ID" value="MBS4200265.1"/>
    <property type="molecule type" value="Genomic_DNA"/>
</dbReference>
<evidence type="ECO:0000313" key="2">
    <source>
        <dbReference type="Proteomes" id="UP000682713"/>
    </source>
</evidence>
<protein>
    <submittedName>
        <fullName evidence="1">Uncharacterized protein</fullName>
    </submittedName>
</protein>
<dbReference type="RefSeq" id="WP_213110861.1">
    <property type="nucleotide sequence ID" value="NZ_JAGYPJ010000001.1"/>
</dbReference>